<dbReference type="AlphaFoldDB" id="A0AAI8VQE4"/>
<evidence type="ECO:0000313" key="2">
    <source>
        <dbReference type="Proteomes" id="UP001295740"/>
    </source>
</evidence>
<dbReference type="EMBL" id="CAUWAG010000012">
    <property type="protein sequence ID" value="CAJ2508698.1"/>
    <property type="molecule type" value="Genomic_DNA"/>
</dbReference>
<dbReference type="Proteomes" id="UP001295740">
    <property type="component" value="Unassembled WGS sequence"/>
</dbReference>
<protein>
    <submittedName>
        <fullName evidence="1">Uu.00g137240.m01.CDS01</fullName>
    </submittedName>
</protein>
<gene>
    <name evidence="1" type="ORF">KHLLAP_LOCUS9166</name>
</gene>
<proteinExistence type="predicted"/>
<accession>A0AAI8VQE4</accession>
<keyword evidence="2" id="KW-1185">Reference proteome</keyword>
<sequence length="152" mass="17534">MIQFLEAPLSTPSTQPKSQIWISCLYRSNTAHLSELWLLLIQFSGKVKRSEEMAPIVRILENRQMVKEFIESGERLMGKLRALLKKCESPMLKASKKREAAQLGKNSGIEFIVTIFGVDRGMDKTERFMQSVRLWNLRFDAACEDILERPTQ</sequence>
<organism evidence="1 2">
    <name type="scientific">Anthostomella pinea</name>
    <dbReference type="NCBI Taxonomy" id="933095"/>
    <lineage>
        <taxon>Eukaryota</taxon>
        <taxon>Fungi</taxon>
        <taxon>Dikarya</taxon>
        <taxon>Ascomycota</taxon>
        <taxon>Pezizomycotina</taxon>
        <taxon>Sordariomycetes</taxon>
        <taxon>Xylariomycetidae</taxon>
        <taxon>Xylariales</taxon>
        <taxon>Xylariaceae</taxon>
        <taxon>Anthostomella</taxon>
    </lineage>
</organism>
<reference evidence="1" key="1">
    <citation type="submission" date="2023-10" db="EMBL/GenBank/DDBJ databases">
        <authorList>
            <person name="Hackl T."/>
        </authorList>
    </citation>
    <scope>NUCLEOTIDE SEQUENCE</scope>
</reference>
<evidence type="ECO:0000313" key="1">
    <source>
        <dbReference type="EMBL" id="CAJ2508698.1"/>
    </source>
</evidence>
<comment type="caution">
    <text evidence="1">The sequence shown here is derived from an EMBL/GenBank/DDBJ whole genome shotgun (WGS) entry which is preliminary data.</text>
</comment>
<name>A0AAI8VQE4_9PEZI</name>